<comment type="caution">
    <text evidence="1">The sequence shown here is derived from an EMBL/GenBank/DDBJ whole genome shotgun (WGS) entry which is preliminary data.</text>
</comment>
<gene>
    <name evidence="1" type="ORF">TGCOUG_391150</name>
</gene>
<reference evidence="1 2" key="1">
    <citation type="journal article" date="2016" name="Nat. Commun.">
        <title>Local admixture of amplified and diversified secreted pathogenesis determinants shapes mosaic Toxoplasma gondii genomes.</title>
        <authorList>
            <person name="Lorenzi H."/>
            <person name="Khan A."/>
            <person name="Behnke M.S."/>
            <person name="Namasivayam S."/>
            <person name="Swapna L.S."/>
            <person name="Hadjithomas M."/>
            <person name="Karamycheva S."/>
            <person name="Pinney D."/>
            <person name="Brunk B.P."/>
            <person name="Ajioka J.W."/>
            <person name="Ajzenberg D."/>
            <person name="Boothroyd J.C."/>
            <person name="Boyle J.P."/>
            <person name="Darde M.L."/>
            <person name="Diaz-Miranda M.A."/>
            <person name="Dubey J.P."/>
            <person name="Fritz H.M."/>
            <person name="Gennari S.M."/>
            <person name="Gregory B.D."/>
            <person name="Kim K."/>
            <person name="Saeij J.P."/>
            <person name="Su C."/>
            <person name="White M.W."/>
            <person name="Zhu X.Q."/>
            <person name="Howe D.K."/>
            <person name="Rosenthal B.M."/>
            <person name="Grigg M.E."/>
            <person name="Parkinson J."/>
            <person name="Liu L."/>
            <person name="Kissinger J.C."/>
            <person name="Roos D.S."/>
            <person name="Sibley L.D."/>
        </authorList>
    </citation>
    <scope>NUCLEOTIDE SEQUENCE [LARGE SCALE GENOMIC DNA]</scope>
    <source>
        <strain evidence="1 2">COUG</strain>
    </source>
</reference>
<accession>A0A2G8YE90</accession>
<protein>
    <submittedName>
        <fullName evidence="1">Uncharacterized protein</fullName>
    </submittedName>
</protein>
<sequence>MALLGKSKSRKERDSSFFPFANAETRDRAETDRALSGVCTLETRLLLACASVTNRRRFFERRSFVLSVTGSSTHGGAACSFLSPVLLRRCSFATPVYHHPPTHSTRSVRTPRRACTPPYLCICACPFSCAACKEHRGE</sequence>
<evidence type="ECO:0000313" key="2">
    <source>
        <dbReference type="Proteomes" id="UP000236343"/>
    </source>
</evidence>
<proteinExistence type="predicted"/>
<dbReference type="AlphaFoldDB" id="A0A2G8YE90"/>
<organism evidence="1 2">
    <name type="scientific">Toxoplasma gondii COUG</name>
    <dbReference type="NCBI Taxonomy" id="1074873"/>
    <lineage>
        <taxon>Eukaryota</taxon>
        <taxon>Sar</taxon>
        <taxon>Alveolata</taxon>
        <taxon>Apicomplexa</taxon>
        <taxon>Conoidasida</taxon>
        <taxon>Coccidia</taxon>
        <taxon>Eucoccidiorida</taxon>
        <taxon>Eimeriorina</taxon>
        <taxon>Sarcocystidae</taxon>
        <taxon>Toxoplasma</taxon>
    </lineage>
</organism>
<dbReference type="Proteomes" id="UP000236343">
    <property type="component" value="Unassembled WGS sequence"/>
</dbReference>
<dbReference type="VEuPathDB" id="ToxoDB:TGCOUG_391150"/>
<evidence type="ECO:0000313" key="1">
    <source>
        <dbReference type="EMBL" id="PIM05591.1"/>
    </source>
</evidence>
<dbReference type="EMBL" id="AGQR02000030">
    <property type="protein sequence ID" value="PIM05591.1"/>
    <property type="molecule type" value="Genomic_DNA"/>
</dbReference>
<name>A0A2G8YE90_TOXGO</name>